<reference evidence="9 10" key="1">
    <citation type="submission" date="2020-05" db="EMBL/GenBank/DDBJ databases">
        <authorList>
            <person name="Niu N."/>
        </authorList>
    </citation>
    <scope>NUCLEOTIDE SEQUENCE [LARGE SCALE GENOMIC DNA]</scope>
    <source>
        <strain evidence="9 10">3340-03</strain>
    </source>
</reference>
<dbReference type="GO" id="GO:0055085">
    <property type="term" value="P:transmembrane transport"/>
    <property type="evidence" value="ECO:0007669"/>
    <property type="project" value="UniProtKB-ARBA"/>
</dbReference>
<dbReference type="NCBIfam" id="TIGR01727">
    <property type="entry name" value="oligo_HPY"/>
    <property type="match status" value="1"/>
</dbReference>
<comment type="similarity">
    <text evidence="2">Belongs to the ABC transporter superfamily.</text>
</comment>
<proteinExistence type="inferred from homology"/>
<dbReference type="CDD" id="cd03257">
    <property type="entry name" value="ABC_NikE_OppD_transporters"/>
    <property type="match status" value="1"/>
</dbReference>
<dbReference type="PANTHER" id="PTHR43297:SF2">
    <property type="entry name" value="DIPEPTIDE TRANSPORT ATP-BINDING PROTEIN DPPD"/>
    <property type="match status" value="1"/>
</dbReference>
<gene>
    <name evidence="9" type="ORF">HKX39_10300</name>
</gene>
<dbReference type="InterPro" id="IPR017871">
    <property type="entry name" value="ABC_transporter-like_CS"/>
</dbReference>
<dbReference type="PROSITE" id="PS50893">
    <property type="entry name" value="ABC_TRANSPORTER_2"/>
    <property type="match status" value="1"/>
</dbReference>
<dbReference type="RefSeq" id="WP_171681244.1">
    <property type="nucleotide sequence ID" value="NZ_JABGBN010000012.1"/>
</dbReference>
<keyword evidence="6 9" id="KW-0067">ATP-binding</keyword>
<evidence type="ECO:0000256" key="2">
    <source>
        <dbReference type="ARBA" id="ARBA00005417"/>
    </source>
</evidence>
<dbReference type="Proteomes" id="UP000537862">
    <property type="component" value="Unassembled WGS sequence"/>
</dbReference>
<dbReference type="InterPro" id="IPR003593">
    <property type="entry name" value="AAA+_ATPase"/>
</dbReference>
<evidence type="ECO:0000256" key="1">
    <source>
        <dbReference type="ARBA" id="ARBA00004417"/>
    </source>
</evidence>
<dbReference type="FunFam" id="3.40.50.300:FF:000016">
    <property type="entry name" value="Oligopeptide ABC transporter ATP-binding component"/>
    <property type="match status" value="1"/>
</dbReference>
<protein>
    <submittedName>
        <fullName evidence="9">ABC transporter ATP-binding protein</fullName>
    </submittedName>
</protein>
<evidence type="ECO:0000313" key="10">
    <source>
        <dbReference type="Proteomes" id="UP000537862"/>
    </source>
</evidence>
<keyword evidence="3" id="KW-0813">Transport</keyword>
<dbReference type="SMART" id="SM00382">
    <property type="entry name" value="AAA"/>
    <property type="match status" value="1"/>
</dbReference>
<dbReference type="InterPro" id="IPR013563">
    <property type="entry name" value="Oligopep_ABC_C"/>
</dbReference>
<evidence type="ECO:0000256" key="3">
    <source>
        <dbReference type="ARBA" id="ARBA00022448"/>
    </source>
</evidence>
<evidence type="ECO:0000259" key="8">
    <source>
        <dbReference type="PROSITE" id="PS50893"/>
    </source>
</evidence>
<evidence type="ECO:0000256" key="6">
    <source>
        <dbReference type="ARBA" id="ARBA00022840"/>
    </source>
</evidence>
<keyword evidence="4" id="KW-1003">Cell membrane</keyword>
<dbReference type="SUPFAM" id="SSF52540">
    <property type="entry name" value="P-loop containing nucleoside triphosphate hydrolases"/>
    <property type="match status" value="1"/>
</dbReference>
<evidence type="ECO:0000256" key="4">
    <source>
        <dbReference type="ARBA" id="ARBA00022475"/>
    </source>
</evidence>
<dbReference type="InterPro" id="IPR003439">
    <property type="entry name" value="ABC_transporter-like_ATP-bd"/>
</dbReference>
<sequence>MSEILLDVRHLHIQFVTKEGTIDVVNDVSLRLEKGQILGLVGESGSGKSVTGFSIMGLIDKPGQVVGGQILFNGEDLRQYNPKQMRALRGNRMAMIFQDPMMTLNPVLRIDTQMIETIQAHEKNVSKQQAWERARDMLGQMGIPSPETRLSAYPHQLSGGMRQRVAIAIALLLKPDLIIADEPTTALDVSIQAQILSEVQKLSQHYGTALIWITHDLSVVAGLADHLAVMYAGKIVEQGTVDEVLDNPQHPYTVGLIQSLPMNNERGKRLTQIPGITPHLLHLPPGCAFSTRCPRATDQCKQAPELQKLIGEHSVRCFFPNAAHIVEVGGAI</sequence>
<dbReference type="GO" id="GO:0005524">
    <property type="term" value="F:ATP binding"/>
    <property type="evidence" value="ECO:0007669"/>
    <property type="project" value="UniProtKB-KW"/>
</dbReference>
<dbReference type="GO" id="GO:0015833">
    <property type="term" value="P:peptide transport"/>
    <property type="evidence" value="ECO:0007669"/>
    <property type="project" value="InterPro"/>
</dbReference>
<accession>A0A849P5Z4</accession>
<evidence type="ECO:0000313" key="9">
    <source>
        <dbReference type="EMBL" id="NOL52556.1"/>
    </source>
</evidence>
<name>A0A849P5Z4_9BURK</name>
<keyword evidence="10" id="KW-1185">Reference proteome</keyword>
<evidence type="ECO:0000256" key="7">
    <source>
        <dbReference type="ARBA" id="ARBA00023136"/>
    </source>
</evidence>
<keyword evidence="7" id="KW-0472">Membrane</keyword>
<dbReference type="GO" id="GO:0005886">
    <property type="term" value="C:plasma membrane"/>
    <property type="evidence" value="ECO:0007669"/>
    <property type="project" value="UniProtKB-SubCell"/>
</dbReference>
<dbReference type="EMBL" id="JABGBN010000012">
    <property type="protein sequence ID" value="NOL52556.1"/>
    <property type="molecule type" value="Genomic_DNA"/>
</dbReference>
<dbReference type="PANTHER" id="PTHR43297">
    <property type="entry name" value="OLIGOPEPTIDE TRANSPORT ATP-BINDING PROTEIN APPD"/>
    <property type="match status" value="1"/>
</dbReference>
<dbReference type="Gene3D" id="3.40.50.300">
    <property type="entry name" value="P-loop containing nucleotide triphosphate hydrolases"/>
    <property type="match status" value="1"/>
</dbReference>
<organism evidence="9 10">
    <name type="scientific">Pelistega suis</name>
    <dbReference type="NCBI Taxonomy" id="1631957"/>
    <lineage>
        <taxon>Bacteria</taxon>
        <taxon>Pseudomonadati</taxon>
        <taxon>Pseudomonadota</taxon>
        <taxon>Betaproteobacteria</taxon>
        <taxon>Burkholderiales</taxon>
        <taxon>Alcaligenaceae</taxon>
        <taxon>Pelistega</taxon>
    </lineage>
</organism>
<comment type="caution">
    <text evidence="9">The sequence shown here is derived from an EMBL/GenBank/DDBJ whole genome shotgun (WGS) entry which is preliminary data.</text>
</comment>
<dbReference type="InterPro" id="IPR027417">
    <property type="entry name" value="P-loop_NTPase"/>
</dbReference>
<evidence type="ECO:0000256" key="5">
    <source>
        <dbReference type="ARBA" id="ARBA00022741"/>
    </source>
</evidence>
<dbReference type="GO" id="GO:0016887">
    <property type="term" value="F:ATP hydrolysis activity"/>
    <property type="evidence" value="ECO:0007669"/>
    <property type="project" value="InterPro"/>
</dbReference>
<dbReference type="PROSITE" id="PS00211">
    <property type="entry name" value="ABC_TRANSPORTER_1"/>
    <property type="match status" value="1"/>
</dbReference>
<dbReference type="InterPro" id="IPR050388">
    <property type="entry name" value="ABC_Ni/Peptide_Import"/>
</dbReference>
<keyword evidence="5" id="KW-0547">Nucleotide-binding</keyword>
<dbReference type="Pfam" id="PF00005">
    <property type="entry name" value="ABC_tran"/>
    <property type="match status" value="1"/>
</dbReference>
<comment type="subcellular location">
    <subcellularLocation>
        <location evidence="1">Cell inner membrane</location>
        <topology evidence="1">Peripheral membrane protein</topology>
    </subcellularLocation>
</comment>
<feature type="domain" description="ABC transporter" evidence="8">
    <location>
        <begin position="8"/>
        <end position="257"/>
    </location>
</feature>
<dbReference type="Pfam" id="PF08352">
    <property type="entry name" value="oligo_HPY"/>
    <property type="match status" value="1"/>
</dbReference>
<dbReference type="AlphaFoldDB" id="A0A849P5Z4"/>